<organism evidence="13 14">
    <name type="scientific">Rhizoclosmatium globosum</name>
    <dbReference type="NCBI Taxonomy" id="329046"/>
    <lineage>
        <taxon>Eukaryota</taxon>
        <taxon>Fungi</taxon>
        <taxon>Fungi incertae sedis</taxon>
        <taxon>Chytridiomycota</taxon>
        <taxon>Chytridiomycota incertae sedis</taxon>
        <taxon>Chytridiomycetes</taxon>
        <taxon>Chytridiales</taxon>
        <taxon>Chytriomycetaceae</taxon>
        <taxon>Rhizoclosmatium</taxon>
    </lineage>
</organism>
<feature type="active site" description="Charge relay system" evidence="9 10">
    <location>
        <position position="216"/>
    </location>
</feature>
<dbReference type="PROSITE" id="PS00137">
    <property type="entry name" value="SUBTILASE_HIS"/>
    <property type="match status" value="1"/>
</dbReference>
<feature type="chain" id="PRO_5012598530" evidence="11">
    <location>
        <begin position="23"/>
        <end position="650"/>
    </location>
</feature>
<dbReference type="PROSITE" id="PS00138">
    <property type="entry name" value="SUBTILASE_SER"/>
    <property type="match status" value="1"/>
</dbReference>
<evidence type="ECO:0000256" key="6">
    <source>
        <dbReference type="ARBA" id="ARBA00022837"/>
    </source>
</evidence>
<evidence type="ECO:0000256" key="5">
    <source>
        <dbReference type="ARBA" id="ARBA00022825"/>
    </source>
</evidence>
<keyword evidence="4 10" id="KW-0378">Hydrolase</keyword>
<reference evidence="13 14" key="1">
    <citation type="submission" date="2016-07" db="EMBL/GenBank/DDBJ databases">
        <title>Pervasive Adenine N6-methylation of Active Genes in Fungi.</title>
        <authorList>
            <consortium name="DOE Joint Genome Institute"/>
            <person name="Mondo S.J."/>
            <person name="Dannebaum R.O."/>
            <person name="Kuo R.C."/>
            <person name="Labutti K."/>
            <person name="Haridas S."/>
            <person name="Kuo A."/>
            <person name="Salamov A."/>
            <person name="Ahrendt S.R."/>
            <person name="Lipzen A."/>
            <person name="Sullivan W."/>
            <person name="Andreopoulos W.B."/>
            <person name="Clum A."/>
            <person name="Lindquist E."/>
            <person name="Daum C."/>
            <person name="Ramamoorthy G.K."/>
            <person name="Gryganskyi A."/>
            <person name="Culley D."/>
            <person name="Magnuson J.K."/>
            <person name="James T.Y."/>
            <person name="O'Malley M.A."/>
            <person name="Stajich J.E."/>
            <person name="Spatafora J.W."/>
            <person name="Visel A."/>
            <person name="Grigoriev I.V."/>
        </authorList>
    </citation>
    <scope>NUCLEOTIDE SEQUENCE [LARGE SCALE GENOMIC DNA]</scope>
    <source>
        <strain evidence="13 14">JEL800</strain>
    </source>
</reference>
<dbReference type="Gene3D" id="3.30.70.850">
    <property type="entry name" value="Peptidase S8, pro-domain"/>
    <property type="match status" value="1"/>
</dbReference>
<keyword evidence="5 10" id="KW-0720">Serine protease</keyword>
<dbReference type="GO" id="GO:0004252">
    <property type="term" value="F:serine-type endopeptidase activity"/>
    <property type="evidence" value="ECO:0007669"/>
    <property type="project" value="UniProtKB-UniRule"/>
</dbReference>
<dbReference type="InterPro" id="IPR002884">
    <property type="entry name" value="P_dom"/>
</dbReference>
<name>A0A1Y2AQM4_9FUNG</name>
<dbReference type="InterPro" id="IPR023828">
    <property type="entry name" value="Peptidase_S8_Ser-AS"/>
</dbReference>
<dbReference type="PANTHER" id="PTHR42884">
    <property type="entry name" value="PROPROTEIN CONVERTASE SUBTILISIN/KEXIN-RELATED"/>
    <property type="match status" value="1"/>
</dbReference>
<evidence type="ECO:0000259" key="12">
    <source>
        <dbReference type="PROSITE" id="PS51829"/>
    </source>
</evidence>
<dbReference type="InterPro" id="IPR036852">
    <property type="entry name" value="Peptidase_S8/S53_dom_sf"/>
</dbReference>
<dbReference type="OrthoDB" id="300641at2759"/>
<feature type="active site" description="Charge relay system" evidence="9 10">
    <location>
        <position position="402"/>
    </location>
</feature>
<feature type="domain" description="P/Homo B" evidence="12">
    <location>
        <begin position="478"/>
        <end position="615"/>
    </location>
</feature>
<dbReference type="SUPFAM" id="SSF49785">
    <property type="entry name" value="Galactose-binding domain-like"/>
    <property type="match status" value="1"/>
</dbReference>
<dbReference type="Proteomes" id="UP000193642">
    <property type="component" value="Unassembled WGS sequence"/>
</dbReference>
<keyword evidence="3 11" id="KW-0732">Signal</keyword>
<dbReference type="STRING" id="329046.A0A1Y2AQM4"/>
<dbReference type="Gene3D" id="2.60.120.260">
    <property type="entry name" value="Galactose-binding domain-like"/>
    <property type="match status" value="1"/>
</dbReference>
<dbReference type="InterPro" id="IPR034182">
    <property type="entry name" value="Kexin/furin"/>
</dbReference>
<dbReference type="PANTHER" id="PTHR42884:SF14">
    <property type="entry name" value="NEUROENDOCRINE CONVERTASE 1"/>
    <property type="match status" value="1"/>
</dbReference>
<keyword evidence="6" id="KW-0106">Calcium</keyword>
<comment type="similarity">
    <text evidence="1">Belongs to the peptidase S8 family. Furin subfamily.</text>
</comment>
<dbReference type="FunFam" id="2.60.120.260:FF:000026">
    <property type="entry name" value="proprotein convertase subtilisin/kexin type 7"/>
    <property type="match status" value="1"/>
</dbReference>
<keyword evidence="2 10" id="KW-0645">Protease</keyword>
<evidence type="ECO:0000256" key="3">
    <source>
        <dbReference type="ARBA" id="ARBA00022729"/>
    </source>
</evidence>
<evidence type="ECO:0000256" key="11">
    <source>
        <dbReference type="SAM" id="SignalP"/>
    </source>
</evidence>
<evidence type="ECO:0000313" key="13">
    <source>
        <dbReference type="EMBL" id="ORY24851.1"/>
    </source>
</evidence>
<dbReference type="Pfam" id="PF16470">
    <property type="entry name" value="S8_pro-domain"/>
    <property type="match status" value="1"/>
</dbReference>
<dbReference type="AlphaFoldDB" id="A0A1Y2AQM4"/>
<evidence type="ECO:0000256" key="1">
    <source>
        <dbReference type="ARBA" id="ARBA00005325"/>
    </source>
</evidence>
<dbReference type="CDD" id="cd04059">
    <property type="entry name" value="Peptidases_S8_Protein_convertases_Kexins_Furin-like"/>
    <property type="match status" value="1"/>
</dbReference>
<evidence type="ECO:0000256" key="2">
    <source>
        <dbReference type="ARBA" id="ARBA00022670"/>
    </source>
</evidence>
<dbReference type="Pfam" id="PF01483">
    <property type="entry name" value="P_proprotein"/>
    <property type="match status" value="1"/>
</dbReference>
<sequence length="650" mass="69331">MRFTSIAPLVAAAFLLQSTTSAQVPRNDHDNYTYIAIKVDSSSDPSTIAQSLGYQLVGPIGELQGFFLVAQTNHVVRRNADLHRRDGGVGTDAEIAVKQVKAHDAVRWAEAQKPQRRVVRQGVAETGGIKALRQQYKINDPQFGYQWHILNEGAGQVGHDHNIKAAWDQGVFGKGSTVCIVDDGFYHEGDDLAANYVAEASYDFIEHRAEVGAGGHGTSCGGEIAAVKNDVCGVGIAYEAKLSAIRLISNSTETNSPGPIPADEAAGLNFKYQQNQIYSCSWGPDDDGKTLDGPSVLVQEALKNGVTNGRGGLGSIYVFASGNGGNSGDSCGFDGYQNSIYTISVGALDRFDNHPKYGETCSAKLITMYSGGDDSEEKGIATTYWSAFGSGDQCTRSFDGTSAAAPLASGIFALVNSIRPDLTWRDYQHLSVNSAVVVNPKHPSWFKTAAGRMYSTSFGYGKLDAAKILELAKTWKSVGNSNLATIDAGVKTPADGAIPQGKDLRISFTVTDADKKKAALLGLEHVTVTVSVEHQRRGDLSFDLISPKGIVSNLATGRPLDNDSTGFDGWQFMSVAHWDEDVVGEWTVVVYDREHPEATGRVKSVSMQFYGGANEITVVPAPAPVVTKTGGATLTGISSALGVLVMFFAF</sequence>
<dbReference type="InterPro" id="IPR015500">
    <property type="entry name" value="Peptidase_S8_subtilisin-rel"/>
</dbReference>
<dbReference type="SUPFAM" id="SSF52743">
    <property type="entry name" value="Subtilisin-like"/>
    <property type="match status" value="1"/>
</dbReference>
<evidence type="ECO:0000256" key="9">
    <source>
        <dbReference type="PIRSR" id="PIRSR615500-1"/>
    </source>
</evidence>
<dbReference type="GO" id="GO:0016485">
    <property type="term" value="P:protein processing"/>
    <property type="evidence" value="ECO:0007669"/>
    <property type="project" value="TreeGrafter"/>
</dbReference>
<feature type="active site" description="Charge relay system" evidence="9 10">
    <location>
        <position position="182"/>
    </location>
</feature>
<dbReference type="EMBL" id="MCGO01000137">
    <property type="protein sequence ID" value="ORY24851.1"/>
    <property type="molecule type" value="Genomic_DNA"/>
</dbReference>
<dbReference type="InterPro" id="IPR032815">
    <property type="entry name" value="S8_pro-domain"/>
</dbReference>
<evidence type="ECO:0000256" key="10">
    <source>
        <dbReference type="PROSITE-ProRule" id="PRU01240"/>
    </source>
</evidence>
<accession>A0A1Y2AQM4</accession>
<dbReference type="InterPro" id="IPR022398">
    <property type="entry name" value="Peptidase_S8_His-AS"/>
</dbReference>
<dbReference type="GO" id="GO:0000139">
    <property type="term" value="C:Golgi membrane"/>
    <property type="evidence" value="ECO:0007669"/>
    <property type="project" value="TreeGrafter"/>
</dbReference>
<dbReference type="PROSITE" id="PS51892">
    <property type="entry name" value="SUBTILASE"/>
    <property type="match status" value="1"/>
</dbReference>
<dbReference type="GO" id="GO:0005802">
    <property type="term" value="C:trans-Golgi network"/>
    <property type="evidence" value="ECO:0007669"/>
    <property type="project" value="TreeGrafter"/>
</dbReference>
<keyword evidence="8" id="KW-0325">Glycoprotein</keyword>
<dbReference type="Pfam" id="PF00082">
    <property type="entry name" value="Peptidase_S8"/>
    <property type="match status" value="1"/>
</dbReference>
<dbReference type="PROSITE" id="PS51829">
    <property type="entry name" value="P_HOMO_B"/>
    <property type="match status" value="1"/>
</dbReference>
<feature type="signal peptide" evidence="11">
    <location>
        <begin position="1"/>
        <end position="22"/>
    </location>
</feature>
<dbReference type="InterPro" id="IPR038466">
    <property type="entry name" value="S8_pro-domain_sf"/>
</dbReference>
<evidence type="ECO:0000256" key="8">
    <source>
        <dbReference type="ARBA" id="ARBA00023180"/>
    </source>
</evidence>
<gene>
    <name evidence="13" type="ORF">BCR33DRAFT_807246</name>
</gene>
<keyword evidence="14" id="KW-1185">Reference proteome</keyword>
<evidence type="ECO:0000256" key="4">
    <source>
        <dbReference type="ARBA" id="ARBA00022801"/>
    </source>
</evidence>
<dbReference type="InterPro" id="IPR000209">
    <property type="entry name" value="Peptidase_S8/S53_dom"/>
</dbReference>
<dbReference type="InterPro" id="IPR008979">
    <property type="entry name" value="Galactose-bd-like_sf"/>
</dbReference>
<protein>
    <submittedName>
        <fullName evidence="13">Subtilisin-like protein</fullName>
    </submittedName>
</protein>
<comment type="caution">
    <text evidence="13">The sequence shown here is derived from an EMBL/GenBank/DDBJ whole genome shotgun (WGS) entry which is preliminary data.</text>
</comment>
<dbReference type="PRINTS" id="PR00723">
    <property type="entry name" value="SUBTILISIN"/>
</dbReference>
<proteinExistence type="inferred from homology"/>
<dbReference type="Gene3D" id="3.40.50.200">
    <property type="entry name" value="Peptidase S8/S53 domain"/>
    <property type="match status" value="1"/>
</dbReference>
<evidence type="ECO:0000256" key="7">
    <source>
        <dbReference type="ARBA" id="ARBA00023145"/>
    </source>
</evidence>
<evidence type="ECO:0000313" key="14">
    <source>
        <dbReference type="Proteomes" id="UP000193642"/>
    </source>
</evidence>
<keyword evidence="7" id="KW-0865">Zymogen</keyword>